<reference evidence="3 4" key="1">
    <citation type="submission" date="2015-09" db="EMBL/GenBank/DDBJ databases">
        <authorList>
            <consortium name="Pathogen Informatics"/>
        </authorList>
    </citation>
    <scope>NUCLEOTIDE SEQUENCE [LARGE SCALE GENOMIC DNA]</scope>
    <source>
        <strain evidence="3 4">2789STDY5834945</strain>
    </source>
</reference>
<gene>
    <name evidence="3" type="ORF">ERS852557_02256</name>
</gene>
<proteinExistence type="inferred from homology"/>
<dbReference type="Pfam" id="PF01337">
    <property type="entry name" value="Barstar"/>
    <property type="match status" value="1"/>
</dbReference>
<dbReference type="InterPro" id="IPR000468">
    <property type="entry name" value="Barstar"/>
</dbReference>
<dbReference type="InterPro" id="IPR035905">
    <property type="entry name" value="Barstar-like_sf"/>
</dbReference>
<comment type="similarity">
    <text evidence="1">Belongs to the barstar family.</text>
</comment>
<dbReference type="Proteomes" id="UP000095541">
    <property type="component" value="Unassembled WGS sequence"/>
</dbReference>
<accession>A0A174SL72</accession>
<sequence length="150" mass="18041">MNVNYDGMKNILFVQNPSEYRLLDSYMGYISEVSNREDLYAKLSESLCFPDYFGKNWDALCELYLDFYWIDTLNIVIIHENLSKLSFDDFRMYISIVLYCIDSWKKDIEHNISFLFNQKERKQIMDIIHDCLQADDFKYNLKETDLLSML</sequence>
<dbReference type="AlphaFoldDB" id="A0A174SL72"/>
<evidence type="ECO:0000256" key="1">
    <source>
        <dbReference type="ARBA" id="ARBA00006845"/>
    </source>
</evidence>
<name>A0A174SL72_BACT4</name>
<dbReference type="SUPFAM" id="SSF52038">
    <property type="entry name" value="Barstar-related"/>
    <property type="match status" value="1"/>
</dbReference>
<evidence type="ECO:0000259" key="2">
    <source>
        <dbReference type="Pfam" id="PF01337"/>
    </source>
</evidence>
<evidence type="ECO:0000313" key="4">
    <source>
        <dbReference type="Proteomes" id="UP000095541"/>
    </source>
</evidence>
<dbReference type="Gene3D" id="3.30.370.10">
    <property type="entry name" value="Barstar-like"/>
    <property type="match status" value="1"/>
</dbReference>
<feature type="domain" description="Barstar (barnase inhibitor)" evidence="2">
    <location>
        <begin position="31"/>
        <end position="104"/>
    </location>
</feature>
<dbReference type="EMBL" id="CZBI01000003">
    <property type="protein sequence ID" value="CUP96195.1"/>
    <property type="molecule type" value="Genomic_DNA"/>
</dbReference>
<organism evidence="3 4">
    <name type="scientific">Bacteroides thetaiotaomicron</name>
    <dbReference type="NCBI Taxonomy" id="818"/>
    <lineage>
        <taxon>Bacteria</taxon>
        <taxon>Pseudomonadati</taxon>
        <taxon>Bacteroidota</taxon>
        <taxon>Bacteroidia</taxon>
        <taxon>Bacteroidales</taxon>
        <taxon>Bacteroidaceae</taxon>
        <taxon>Bacteroides</taxon>
    </lineage>
</organism>
<evidence type="ECO:0000313" key="3">
    <source>
        <dbReference type="EMBL" id="CUP96195.1"/>
    </source>
</evidence>
<protein>
    <submittedName>
        <fullName evidence="3">Barstar (Barnase inhibitor)</fullName>
    </submittedName>
</protein>